<evidence type="ECO:0000259" key="1">
    <source>
        <dbReference type="PROSITE" id="PS50943"/>
    </source>
</evidence>
<evidence type="ECO:0000313" key="3">
    <source>
        <dbReference type="Proteomes" id="UP000295075"/>
    </source>
</evidence>
<proteinExistence type="predicted"/>
<comment type="caution">
    <text evidence="2">The sequence shown here is derived from an EMBL/GenBank/DDBJ whole genome shotgun (WGS) entry which is preliminary data.</text>
</comment>
<name>A0A4V6PAN9_9ACTN</name>
<dbReference type="InterPro" id="IPR001387">
    <property type="entry name" value="Cro/C1-type_HTH"/>
</dbReference>
<dbReference type="EMBL" id="SMKA01000001">
    <property type="protein sequence ID" value="TDC35905.1"/>
    <property type="molecule type" value="Genomic_DNA"/>
</dbReference>
<keyword evidence="3" id="KW-1185">Reference proteome</keyword>
<dbReference type="Pfam" id="PF01381">
    <property type="entry name" value="HTH_3"/>
    <property type="match status" value="1"/>
</dbReference>
<gene>
    <name evidence="2" type="ORF">E1261_00035</name>
</gene>
<dbReference type="AlphaFoldDB" id="A0A4V6PAN9"/>
<protein>
    <submittedName>
        <fullName evidence="2">XRE family transcriptional regulator</fullName>
    </submittedName>
</protein>
<dbReference type="SUPFAM" id="SSF47413">
    <property type="entry name" value="lambda repressor-like DNA-binding domains"/>
    <property type="match status" value="1"/>
</dbReference>
<dbReference type="SMART" id="SM00530">
    <property type="entry name" value="HTH_XRE"/>
    <property type="match status" value="2"/>
</dbReference>
<organism evidence="2 3">
    <name type="scientific">Kribbella albertanoniae</name>
    <dbReference type="NCBI Taxonomy" id="1266829"/>
    <lineage>
        <taxon>Bacteria</taxon>
        <taxon>Bacillati</taxon>
        <taxon>Actinomycetota</taxon>
        <taxon>Actinomycetes</taxon>
        <taxon>Propionibacteriales</taxon>
        <taxon>Kribbellaceae</taxon>
        <taxon>Kribbella</taxon>
    </lineage>
</organism>
<dbReference type="GO" id="GO:0003677">
    <property type="term" value="F:DNA binding"/>
    <property type="evidence" value="ECO:0007669"/>
    <property type="project" value="InterPro"/>
</dbReference>
<reference evidence="2 3" key="1">
    <citation type="submission" date="2019-03" db="EMBL/GenBank/DDBJ databases">
        <title>Draft genome sequences of novel Actinobacteria.</title>
        <authorList>
            <person name="Sahin N."/>
            <person name="Ay H."/>
            <person name="Saygin H."/>
        </authorList>
    </citation>
    <scope>NUCLEOTIDE SEQUENCE [LARGE SCALE GENOMIC DNA]</scope>
    <source>
        <strain evidence="2 3">JCM 30547</strain>
    </source>
</reference>
<feature type="domain" description="HTH cro/C1-type" evidence="1">
    <location>
        <begin position="31"/>
        <end position="88"/>
    </location>
</feature>
<accession>A0A4V6PAN9</accession>
<dbReference type="InterPro" id="IPR010982">
    <property type="entry name" value="Lambda_DNA-bd_dom_sf"/>
</dbReference>
<dbReference type="Gene3D" id="1.10.260.40">
    <property type="entry name" value="lambda repressor-like DNA-binding domains"/>
    <property type="match status" value="1"/>
</dbReference>
<dbReference type="PROSITE" id="PS50943">
    <property type="entry name" value="HTH_CROC1"/>
    <property type="match status" value="1"/>
</dbReference>
<evidence type="ECO:0000313" key="2">
    <source>
        <dbReference type="EMBL" id="TDC35905.1"/>
    </source>
</evidence>
<dbReference type="CDD" id="cd00093">
    <property type="entry name" value="HTH_XRE"/>
    <property type="match status" value="1"/>
</dbReference>
<dbReference type="OrthoDB" id="3454723at2"/>
<dbReference type="Proteomes" id="UP000295075">
    <property type="component" value="Unassembled WGS sequence"/>
</dbReference>
<sequence>MVAAAFLLSSPFSTSIEPVAALFRAIEPSHLVARRTAAGLSRAELAKRAGISSRVLASYEDDRRAPVPLSLESVERLASALGCEAEALAGVPQGQETLSDLRHAAGLPLEGIIKLLRASAVGRELCVSESQIVALESGRPVDGQHWQDPEVTGRLLEALAKAYAVPVRMVLDAWMRTLPGDPVPVLRSTATPAVSQGPLAVWESLNERQQTYLEEIMRDDRMTETEMWMRRVQRLPGPPAAQWRKLPLALRAASSVVGYTRLQERLRRRGLHDPGTGQTVHALERRGLLVIIEDSIEHPGAGEVERVLVQLTRRGRAAARAGLGEPRPRAPGAHLLSEWLWGVLARVAAAEPEGLHSDALAGRALFFIGVGYRNKRGGRPSRGLVDATPIPAPCGTHVSEYRWRLTPLGRRHLAEYLDIYRELYPHVDTAGLSAHPSGSS</sequence>